<feature type="transmembrane region" description="Helical" evidence="9">
    <location>
        <begin position="67"/>
        <end position="88"/>
    </location>
</feature>
<dbReference type="NCBIfam" id="TIGR00913">
    <property type="entry name" value="2A0310"/>
    <property type="match status" value="1"/>
</dbReference>
<evidence type="ECO:0000256" key="7">
    <source>
        <dbReference type="ARBA" id="ARBA00023136"/>
    </source>
</evidence>
<dbReference type="GO" id="GO:0015171">
    <property type="term" value="F:amino acid transmembrane transporter activity"/>
    <property type="evidence" value="ECO:0007669"/>
    <property type="project" value="TreeGrafter"/>
</dbReference>
<feature type="transmembrane region" description="Helical" evidence="9">
    <location>
        <begin position="209"/>
        <end position="237"/>
    </location>
</feature>
<feature type="transmembrane region" description="Helical" evidence="9">
    <location>
        <begin position="469"/>
        <end position="489"/>
    </location>
</feature>
<feature type="transmembrane region" description="Helical" evidence="9">
    <location>
        <begin position="175"/>
        <end position="197"/>
    </location>
</feature>
<evidence type="ECO:0000313" key="11">
    <source>
        <dbReference type="EMBL" id="ANZ77129.1"/>
    </source>
</evidence>
<evidence type="ECO:0000256" key="8">
    <source>
        <dbReference type="SAM" id="MobiDB-lite"/>
    </source>
</evidence>
<dbReference type="InterPro" id="IPR004762">
    <property type="entry name" value="Amino_acid_permease_fungi"/>
</dbReference>
<evidence type="ECO:0000259" key="10">
    <source>
        <dbReference type="Pfam" id="PF00324"/>
    </source>
</evidence>
<dbReference type="Proteomes" id="UP000094565">
    <property type="component" value="Chromosome 3"/>
</dbReference>
<dbReference type="EMBL" id="CP014586">
    <property type="protein sequence ID" value="ANZ77129.1"/>
    <property type="molecule type" value="Genomic_DNA"/>
</dbReference>
<dbReference type="PANTHER" id="PTHR43341:SF4">
    <property type="entry name" value="ARGININE PERMEASE CAN1-RELATED"/>
    <property type="match status" value="1"/>
</dbReference>
<evidence type="ECO:0000256" key="1">
    <source>
        <dbReference type="ARBA" id="ARBA00004141"/>
    </source>
</evidence>
<accession>A0A1B2JGF3</accession>
<keyword evidence="4 9" id="KW-0812">Transmembrane</keyword>
<feature type="transmembrane region" description="Helical" evidence="9">
    <location>
        <begin position="351"/>
        <end position="370"/>
    </location>
</feature>
<feature type="transmembrane region" description="Helical" evidence="9">
    <location>
        <begin position="298"/>
        <end position="319"/>
    </location>
</feature>
<feature type="transmembrane region" description="Helical" evidence="9">
    <location>
        <begin position="501"/>
        <end position="521"/>
    </location>
</feature>
<evidence type="ECO:0000256" key="2">
    <source>
        <dbReference type="ARBA" id="ARBA00006983"/>
    </source>
</evidence>
<evidence type="ECO:0000256" key="5">
    <source>
        <dbReference type="ARBA" id="ARBA00022970"/>
    </source>
</evidence>
<protein>
    <submittedName>
        <fullName evidence="11">BA75_04336T0</fullName>
    </submittedName>
</protein>
<comment type="similarity">
    <text evidence="2">Belongs to the amino acid-polyamine-organocation (APC) superfamily. YAT (TC 2.A.3.10) family.</text>
</comment>
<reference evidence="11 12" key="1">
    <citation type="submission" date="2016-02" db="EMBL/GenBank/DDBJ databases">
        <title>Comparative genomic and transcriptomic foundation for Pichia pastoris.</title>
        <authorList>
            <person name="Love K.R."/>
            <person name="Shah K.A."/>
            <person name="Whittaker C.A."/>
            <person name="Wu J."/>
            <person name="Bartlett M.C."/>
            <person name="Ma D."/>
            <person name="Leeson R.L."/>
            <person name="Priest M."/>
            <person name="Young S.K."/>
            <person name="Love J.C."/>
        </authorList>
    </citation>
    <scope>NUCLEOTIDE SEQUENCE [LARGE SCALE GENOMIC DNA]</scope>
    <source>
        <strain evidence="11 12">ATCC 28485</strain>
    </source>
</reference>
<dbReference type="OrthoDB" id="3900342at2759"/>
<evidence type="ECO:0000313" key="12">
    <source>
        <dbReference type="Proteomes" id="UP000094565"/>
    </source>
</evidence>
<keyword evidence="3" id="KW-0813">Transport</keyword>
<proteinExistence type="inferred from homology"/>
<keyword evidence="6 9" id="KW-1133">Transmembrane helix</keyword>
<gene>
    <name evidence="11" type="ORF">ATY40_BA7504336</name>
</gene>
<feature type="transmembrane region" description="Helical" evidence="9">
    <location>
        <begin position="391"/>
        <end position="413"/>
    </location>
</feature>
<dbReference type="FunFam" id="1.20.1740.10:FF:000006">
    <property type="entry name" value="General amino acid permease"/>
    <property type="match status" value="1"/>
</dbReference>
<keyword evidence="5" id="KW-0029">Amino-acid transport</keyword>
<dbReference type="PANTHER" id="PTHR43341">
    <property type="entry name" value="AMINO ACID PERMEASE"/>
    <property type="match status" value="1"/>
</dbReference>
<feature type="domain" description="Amino acid permease/ SLC12A" evidence="10">
    <location>
        <begin position="66"/>
        <end position="523"/>
    </location>
</feature>
<dbReference type="InterPro" id="IPR004841">
    <property type="entry name" value="AA-permease/SLC12A_dom"/>
</dbReference>
<feature type="transmembrane region" description="Helical" evidence="9">
    <location>
        <begin position="94"/>
        <end position="111"/>
    </location>
</feature>
<feature type="transmembrane region" description="Helical" evidence="9">
    <location>
        <begin position="146"/>
        <end position="169"/>
    </location>
</feature>
<sequence length="563" mass="62931">MDTEKNGISTEHTGVNAYSYPKAGDDKSNDEVYELKEDFHPDTPDYKVENGDIEETELKRNLKPRHVTMLALGGTIGTGLFIGIATPLQVAGPVNALIAYIFIATLAFSVTQSLGEMATFTPISGSFCVFNTRYISKAVGFANNYLYWWSWSITFAIELSIIGQTIQYWTDAVPIWGWILLFYVILLGANFFSVQYYGEIEFWIASIKVIAIMGFIIYGICMVCGAGITGPVGFRYWRNPGPWGPGLYVSNVNTGRFLGWLSSLINAAFTYQGIELTGIAAGEASNPRRTVPKAINKVIFRILIFYITSLFILGLLVPYNDPELNSTSSYIASSPFLIAIKNSGTPVLPDIFNAVVLSTVISAGNSNVYVGSRLLYAMSNSGLAPKIFARTNTYGVPYLSVFVTSLFGLLAFLNVNTDGVTVFNWLVNIAAVAGLIAWVCISVAHIRFMKALEWRNMSRNDLPYKAKWMPWYAWYSAIAVTIITFVQGYSVFFDFSASEFFTAYVSLILFCVMWLGAHFYYREGLYLAVEDIDLDTDRKEIDMLVWEEPKRTTVWHKFWAIVA</sequence>
<keyword evidence="12" id="KW-1185">Reference proteome</keyword>
<dbReference type="Pfam" id="PF00324">
    <property type="entry name" value="AA_permease"/>
    <property type="match status" value="1"/>
</dbReference>
<dbReference type="PROSITE" id="PS00218">
    <property type="entry name" value="AMINO_ACID_PERMEASE_1"/>
    <property type="match status" value="1"/>
</dbReference>
<evidence type="ECO:0000256" key="9">
    <source>
        <dbReference type="SAM" id="Phobius"/>
    </source>
</evidence>
<feature type="compositionally biased region" description="Polar residues" evidence="8">
    <location>
        <begin position="1"/>
        <end position="13"/>
    </location>
</feature>
<dbReference type="GO" id="GO:0016020">
    <property type="term" value="C:membrane"/>
    <property type="evidence" value="ECO:0007669"/>
    <property type="project" value="UniProtKB-SubCell"/>
</dbReference>
<feature type="transmembrane region" description="Helical" evidence="9">
    <location>
        <begin position="257"/>
        <end position="277"/>
    </location>
</feature>
<name>A0A1B2JGF3_PICPA</name>
<feature type="transmembrane region" description="Helical" evidence="9">
    <location>
        <begin position="425"/>
        <end position="448"/>
    </location>
</feature>
<dbReference type="InterPro" id="IPR004840">
    <property type="entry name" value="Amino_acid_permease_CS"/>
</dbReference>
<dbReference type="InterPro" id="IPR050524">
    <property type="entry name" value="APC_YAT"/>
</dbReference>
<evidence type="ECO:0000256" key="3">
    <source>
        <dbReference type="ARBA" id="ARBA00022448"/>
    </source>
</evidence>
<dbReference type="AlphaFoldDB" id="A0A1B2JGF3"/>
<feature type="region of interest" description="Disordered" evidence="8">
    <location>
        <begin position="1"/>
        <end position="30"/>
    </location>
</feature>
<comment type="subcellular location">
    <subcellularLocation>
        <location evidence="1">Membrane</location>
        <topology evidence="1">Multi-pass membrane protein</topology>
    </subcellularLocation>
</comment>
<organism evidence="11 12">
    <name type="scientific">Komagataella pastoris</name>
    <name type="common">Yeast</name>
    <name type="synonym">Pichia pastoris</name>
    <dbReference type="NCBI Taxonomy" id="4922"/>
    <lineage>
        <taxon>Eukaryota</taxon>
        <taxon>Fungi</taxon>
        <taxon>Dikarya</taxon>
        <taxon>Ascomycota</taxon>
        <taxon>Saccharomycotina</taxon>
        <taxon>Pichiomycetes</taxon>
        <taxon>Pichiales</taxon>
        <taxon>Pichiaceae</taxon>
        <taxon>Komagataella</taxon>
    </lineage>
</organism>
<evidence type="ECO:0000256" key="6">
    <source>
        <dbReference type="ARBA" id="ARBA00022989"/>
    </source>
</evidence>
<evidence type="ECO:0000256" key="4">
    <source>
        <dbReference type="ARBA" id="ARBA00022692"/>
    </source>
</evidence>
<dbReference type="Gene3D" id="1.20.1740.10">
    <property type="entry name" value="Amino acid/polyamine transporter I"/>
    <property type="match status" value="1"/>
</dbReference>
<dbReference type="PIRSF" id="PIRSF006060">
    <property type="entry name" value="AA_transporter"/>
    <property type="match status" value="1"/>
</dbReference>
<keyword evidence="7 9" id="KW-0472">Membrane</keyword>